<evidence type="ECO:0000313" key="4">
    <source>
        <dbReference type="Proteomes" id="UP000826725"/>
    </source>
</evidence>
<evidence type="ECO:0000256" key="1">
    <source>
        <dbReference type="ARBA" id="ARBA00005250"/>
    </source>
</evidence>
<dbReference type="CDD" id="cd16282">
    <property type="entry name" value="metallo-hydrolase-like_MBL-fold"/>
    <property type="match status" value="1"/>
</dbReference>
<keyword evidence="4" id="KW-1185">Reference proteome</keyword>
<dbReference type="PANTHER" id="PTHR42951:SF4">
    <property type="entry name" value="ACYL-COENZYME A THIOESTERASE MBLAC2"/>
    <property type="match status" value="1"/>
</dbReference>
<dbReference type="RefSeq" id="WP_228854559.1">
    <property type="nucleotide sequence ID" value="NZ_AP024086.1"/>
</dbReference>
<dbReference type="SMART" id="SM00849">
    <property type="entry name" value="Lactamase_B"/>
    <property type="match status" value="1"/>
</dbReference>
<dbReference type="KEGG" id="dbk:DGMP_28650"/>
<dbReference type="PANTHER" id="PTHR42951">
    <property type="entry name" value="METALLO-BETA-LACTAMASE DOMAIN-CONTAINING"/>
    <property type="match status" value="1"/>
</dbReference>
<evidence type="ECO:0000259" key="2">
    <source>
        <dbReference type="SMART" id="SM00849"/>
    </source>
</evidence>
<accession>A0A8D5FIC6</accession>
<comment type="similarity">
    <text evidence="1">Belongs to the metallo-beta-lactamase superfamily. Class-B beta-lactamase family.</text>
</comment>
<dbReference type="PROSITE" id="PS51257">
    <property type="entry name" value="PROKAR_LIPOPROTEIN"/>
    <property type="match status" value="1"/>
</dbReference>
<dbReference type="InterPro" id="IPR001279">
    <property type="entry name" value="Metallo-B-lactamas"/>
</dbReference>
<name>A0A8D5FIC6_9BACT</name>
<gene>
    <name evidence="3" type="ORF">DGMP_28650</name>
</gene>
<sequence>MFQKMVSVFFLLFVGCGLNLPQAEAKKSAAGTTVSIIPVAEHIFMLQGKGGNIGLFIGEDGTFMIDDQFAPLTEEIMEAVRSVGGGHPRFLINTHYHPDHTGGNENLGEGNTLIFAHHNVRERLSTGYYLKEFEMKQAGLSQKGLPVITFSHDISFHLNGDTVQAVHVDHAHTDGDSFIHFLKADVIHTGDVFFNGFYPFIDVDHGGSLKGMIAAVTKILSIADDNTKIIPGHGPLSDRRQLENYRRMLVTVYERLRKLKAASVTAEEAAEEKPLADLEDEWGDGRFDSESWIEIIYPGV</sequence>
<organism evidence="3 4">
    <name type="scientific">Desulfomarina profundi</name>
    <dbReference type="NCBI Taxonomy" id="2772557"/>
    <lineage>
        <taxon>Bacteria</taxon>
        <taxon>Pseudomonadati</taxon>
        <taxon>Thermodesulfobacteriota</taxon>
        <taxon>Desulfobulbia</taxon>
        <taxon>Desulfobulbales</taxon>
        <taxon>Desulfobulbaceae</taxon>
        <taxon>Desulfomarina</taxon>
    </lineage>
</organism>
<reference evidence="3" key="1">
    <citation type="submission" date="2020-09" db="EMBL/GenBank/DDBJ databases">
        <title>Desulfogranum mesoprofundum gen. nov., sp. nov., a novel mesophilic, sulfate-reducing chemolithoautotroph isolated from a deep-sea hydrothermal vent chimney in the Suiyo Seamount.</title>
        <authorList>
            <person name="Hashimoto Y."/>
            <person name="Nakagawa S."/>
        </authorList>
    </citation>
    <scope>NUCLEOTIDE SEQUENCE</scope>
    <source>
        <strain evidence="3">KT2</strain>
    </source>
</reference>
<evidence type="ECO:0000313" key="3">
    <source>
        <dbReference type="EMBL" id="BCL62172.1"/>
    </source>
</evidence>
<proteinExistence type="inferred from homology"/>
<dbReference type="EMBL" id="AP024086">
    <property type="protein sequence ID" value="BCL62172.1"/>
    <property type="molecule type" value="Genomic_DNA"/>
</dbReference>
<protein>
    <submittedName>
        <fullName evidence="3">Cyclase</fullName>
    </submittedName>
</protein>
<dbReference type="Pfam" id="PF00753">
    <property type="entry name" value="Lactamase_B"/>
    <property type="match status" value="1"/>
</dbReference>
<feature type="domain" description="Metallo-beta-lactamase" evidence="2">
    <location>
        <begin position="50"/>
        <end position="233"/>
    </location>
</feature>
<dbReference type="AlphaFoldDB" id="A0A8D5FIC6"/>
<dbReference type="InterPro" id="IPR050855">
    <property type="entry name" value="NDM-1-like"/>
</dbReference>
<dbReference type="Proteomes" id="UP000826725">
    <property type="component" value="Chromosome"/>
</dbReference>